<dbReference type="Pfam" id="PF00232">
    <property type="entry name" value="Glyco_hydro_1"/>
    <property type="match status" value="1"/>
</dbReference>
<dbReference type="AlphaFoldDB" id="A0A1L6XE86"/>
<accession>A0A1L6XE86</accession>
<dbReference type="InterPro" id="IPR017853">
    <property type="entry name" value="GH"/>
</dbReference>
<dbReference type="SUPFAM" id="SSF51445">
    <property type="entry name" value="(Trans)glycosidases"/>
    <property type="match status" value="1"/>
</dbReference>
<dbReference type="KEGG" id="lah:LA20533_02765"/>
<sequence>MKLMGEMGFKVFRLSINWSRIFTNGDDQ</sequence>
<dbReference type="GO" id="GO:0004553">
    <property type="term" value="F:hydrolase activity, hydrolyzing O-glycosyl compounds"/>
    <property type="evidence" value="ECO:0007669"/>
    <property type="project" value="InterPro"/>
</dbReference>
<dbReference type="EMBL" id="CP018888">
    <property type="protein sequence ID" value="APT19290.1"/>
    <property type="molecule type" value="Genomic_DNA"/>
</dbReference>
<dbReference type="GO" id="GO:0005975">
    <property type="term" value="P:carbohydrate metabolic process"/>
    <property type="evidence" value="ECO:0007669"/>
    <property type="project" value="InterPro"/>
</dbReference>
<evidence type="ECO:0000313" key="1">
    <source>
        <dbReference type="EMBL" id="APT19290.1"/>
    </source>
</evidence>
<dbReference type="Gene3D" id="3.20.20.80">
    <property type="entry name" value="Glycosidases"/>
    <property type="match status" value="1"/>
</dbReference>
<name>A0A1L6XE86_9LACO</name>
<protein>
    <recommendedName>
        <fullName evidence="3">6-phospho-beta-glucosidase</fullName>
    </recommendedName>
</protein>
<organism evidence="1 2">
    <name type="scientific">Amylolactobacillus amylophilus DSM 20533 = JCM 1125</name>
    <dbReference type="NCBI Taxonomy" id="1423721"/>
    <lineage>
        <taxon>Bacteria</taxon>
        <taxon>Bacillati</taxon>
        <taxon>Bacillota</taxon>
        <taxon>Bacilli</taxon>
        <taxon>Lactobacillales</taxon>
        <taxon>Lactobacillaceae</taxon>
        <taxon>Amylolactobacillus</taxon>
    </lineage>
</organism>
<evidence type="ECO:0008006" key="3">
    <source>
        <dbReference type="Google" id="ProtNLM"/>
    </source>
</evidence>
<keyword evidence="2" id="KW-1185">Reference proteome</keyword>
<proteinExistence type="predicted"/>
<reference evidence="1 2" key="1">
    <citation type="submission" date="2016-12" db="EMBL/GenBank/DDBJ databases">
        <title>The whole genome sequencing and assembly of Lactobacillus amylophilus DSM 20533T strain.</title>
        <authorList>
            <person name="Lee Y.-J."/>
            <person name="Yi H."/>
            <person name="Bahn Y.-S."/>
            <person name="Kim J.F."/>
            <person name="Lee D.-W."/>
        </authorList>
    </citation>
    <scope>NUCLEOTIDE SEQUENCE [LARGE SCALE GENOMIC DNA]</scope>
    <source>
        <strain evidence="1 2">DSM 20533</strain>
    </source>
</reference>
<gene>
    <name evidence="1" type="ORF">LA20533_02765</name>
</gene>
<dbReference type="InterPro" id="IPR001360">
    <property type="entry name" value="Glyco_hydro_1"/>
</dbReference>
<dbReference type="Proteomes" id="UP000185499">
    <property type="component" value="Chromosome"/>
</dbReference>
<evidence type="ECO:0000313" key="2">
    <source>
        <dbReference type="Proteomes" id="UP000185499"/>
    </source>
</evidence>